<reference evidence="2" key="1">
    <citation type="journal article" date="2019" name="bioRxiv">
        <title>The Genome of the Zebra Mussel, Dreissena polymorpha: A Resource for Invasive Species Research.</title>
        <authorList>
            <person name="McCartney M.A."/>
            <person name="Auch B."/>
            <person name="Kono T."/>
            <person name="Mallez S."/>
            <person name="Zhang Y."/>
            <person name="Obille A."/>
            <person name="Becker A."/>
            <person name="Abrahante J.E."/>
            <person name="Garbe J."/>
            <person name="Badalamenti J.P."/>
            <person name="Herman A."/>
            <person name="Mangelson H."/>
            <person name="Liachko I."/>
            <person name="Sullivan S."/>
            <person name="Sone E.D."/>
            <person name="Koren S."/>
            <person name="Silverstein K.A.T."/>
            <person name="Beckman K.B."/>
            <person name="Gohl D.M."/>
        </authorList>
    </citation>
    <scope>NUCLEOTIDE SEQUENCE</scope>
    <source>
        <strain evidence="2">Duluth1</strain>
        <tissue evidence="2">Whole animal</tissue>
    </source>
</reference>
<protein>
    <submittedName>
        <fullName evidence="2">Uncharacterized protein</fullName>
    </submittedName>
</protein>
<reference evidence="2" key="2">
    <citation type="submission" date="2020-11" db="EMBL/GenBank/DDBJ databases">
        <authorList>
            <person name="McCartney M.A."/>
            <person name="Auch B."/>
            <person name="Kono T."/>
            <person name="Mallez S."/>
            <person name="Becker A."/>
            <person name="Gohl D.M."/>
            <person name="Silverstein K.A.T."/>
            <person name="Koren S."/>
            <person name="Bechman K.B."/>
            <person name="Herman A."/>
            <person name="Abrahante J.E."/>
            <person name="Garbe J."/>
        </authorList>
    </citation>
    <scope>NUCLEOTIDE SEQUENCE</scope>
    <source>
        <strain evidence="2">Duluth1</strain>
        <tissue evidence="2">Whole animal</tissue>
    </source>
</reference>
<keyword evidence="3" id="KW-1185">Reference proteome</keyword>
<name>A0A9D4BN25_DREPO</name>
<evidence type="ECO:0000256" key="1">
    <source>
        <dbReference type="SAM" id="MobiDB-lite"/>
    </source>
</evidence>
<dbReference type="EMBL" id="JAIWYP010000015">
    <property type="protein sequence ID" value="KAH3700861.1"/>
    <property type="molecule type" value="Genomic_DNA"/>
</dbReference>
<accession>A0A9D4BN25</accession>
<organism evidence="2 3">
    <name type="scientific">Dreissena polymorpha</name>
    <name type="common">Zebra mussel</name>
    <name type="synonym">Mytilus polymorpha</name>
    <dbReference type="NCBI Taxonomy" id="45954"/>
    <lineage>
        <taxon>Eukaryota</taxon>
        <taxon>Metazoa</taxon>
        <taxon>Spiralia</taxon>
        <taxon>Lophotrochozoa</taxon>
        <taxon>Mollusca</taxon>
        <taxon>Bivalvia</taxon>
        <taxon>Autobranchia</taxon>
        <taxon>Heteroconchia</taxon>
        <taxon>Euheterodonta</taxon>
        <taxon>Imparidentia</taxon>
        <taxon>Neoheterodontei</taxon>
        <taxon>Myida</taxon>
        <taxon>Dreissenoidea</taxon>
        <taxon>Dreissenidae</taxon>
        <taxon>Dreissena</taxon>
    </lineage>
</organism>
<feature type="compositionally biased region" description="Basic and acidic residues" evidence="1">
    <location>
        <begin position="44"/>
        <end position="58"/>
    </location>
</feature>
<dbReference type="AlphaFoldDB" id="A0A9D4BN25"/>
<comment type="caution">
    <text evidence="2">The sequence shown here is derived from an EMBL/GenBank/DDBJ whole genome shotgun (WGS) entry which is preliminary data.</text>
</comment>
<gene>
    <name evidence="2" type="ORF">DPMN_075842</name>
</gene>
<evidence type="ECO:0000313" key="3">
    <source>
        <dbReference type="Proteomes" id="UP000828390"/>
    </source>
</evidence>
<dbReference type="Proteomes" id="UP000828390">
    <property type="component" value="Unassembled WGS sequence"/>
</dbReference>
<feature type="region of interest" description="Disordered" evidence="1">
    <location>
        <begin position="42"/>
        <end position="75"/>
    </location>
</feature>
<evidence type="ECO:0000313" key="2">
    <source>
        <dbReference type="EMBL" id="KAH3700861.1"/>
    </source>
</evidence>
<proteinExistence type="predicted"/>
<sequence length="75" mass="8560">MTTLGKVNRRTKRRGYVCGHEVRSINGRNDAVMYVYTRNCPSTDGRDVDTYVDTRKVPQTDGTDSDTYVDTRKVP</sequence>